<reference evidence="1" key="1">
    <citation type="submission" date="2018-12" db="EMBL/GenBank/DDBJ databases">
        <title>Three Rhizobium rhizogenes strains isolated from the same crown gall tumor carry diverse plasmids.</title>
        <authorList>
            <person name="Pulawska J."/>
            <person name="Kuzmanovic N."/>
        </authorList>
    </citation>
    <scope>NUCLEOTIDE SEQUENCE</scope>
    <source>
        <strain evidence="1">Colt5.8</strain>
        <plasmid evidence="1">pColt5.8b</plasmid>
    </source>
</reference>
<keyword evidence="1" id="KW-0614">Plasmid</keyword>
<sequence length="57" mass="6332">MVSRFAKPQCGQVSTDSRMIGDVIASSFTSTDKREHRHVSRSQKEKAEIVPVIMATP</sequence>
<organism evidence="1">
    <name type="scientific">Rhizobium rhizogenes</name>
    <name type="common">Agrobacterium rhizogenes</name>
    <dbReference type="NCBI Taxonomy" id="359"/>
    <lineage>
        <taxon>Bacteria</taxon>
        <taxon>Pseudomonadati</taxon>
        <taxon>Pseudomonadota</taxon>
        <taxon>Alphaproteobacteria</taxon>
        <taxon>Hyphomicrobiales</taxon>
        <taxon>Rhizobiaceae</taxon>
        <taxon>Rhizobium/Agrobacterium group</taxon>
        <taxon>Rhizobium</taxon>
    </lineage>
</organism>
<dbReference type="EMBL" id="MK318972">
    <property type="protein sequence ID" value="QCL09877.1"/>
    <property type="molecule type" value="Genomic_DNA"/>
</dbReference>
<proteinExistence type="predicted"/>
<gene>
    <name evidence="1" type="ORF">pC5.8b_387</name>
</gene>
<dbReference type="AlphaFoldDB" id="A0A7S5DST5"/>
<protein>
    <submittedName>
        <fullName evidence="1">Uncharacterized protein</fullName>
    </submittedName>
</protein>
<name>A0A7S5DST5_RHIRH</name>
<accession>A0A7S5DST5</accession>
<geneLocation type="plasmid" evidence="1">
    <name>pColt5.8b</name>
</geneLocation>
<evidence type="ECO:0000313" key="1">
    <source>
        <dbReference type="EMBL" id="QCL09877.1"/>
    </source>
</evidence>